<dbReference type="HAMAP" id="MF_00059">
    <property type="entry name" value="RNApol_bact_RpoA"/>
    <property type="match status" value="1"/>
</dbReference>
<feature type="domain" description="DNA-directed RNA polymerase RpoA/D/Rpb3-type" evidence="13">
    <location>
        <begin position="23"/>
        <end position="230"/>
    </location>
</feature>
<dbReference type="STRING" id="1173111.SAMN05444955_115110"/>
<dbReference type="Gene3D" id="3.30.1360.10">
    <property type="entry name" value="RNA polymerase, RBP11-like subunit"/>
    <property type="match status" value="1"/>
</dbReference>
<dbReference type="Proteomes" id="UP000199695">
    <property type="component" value="Unassembled WGS sequence"/>
</dbReference>
<dbReference type="EMBL" id="FOCQ01000015">
    <property type="protein sequence ID" value="SEN61406.1"/>
    <property type="molecule type" value="Genomic_DNA"/>
</dbReference>
<dbReference type="CDD" id="cd06928">
    <property type="entry name" value="RNAP_alpha_NTD"/>
    <property type="match status" value="1"/>
</dbReference>
<dbReference type="GO" id="GO:0006351">
    <property type="term" value="P:DNA-templated transcription"/>
    <property type="evidence" value="ECO:0007669"/>
    <property type="project" value="UniProtKB-UniRule"/>
</dbReference>
<evidence type="ECO:0000256" key="4">
    <source>
        <dbReference type="ARBA" id="ARBA00022478"/>
    </source>
</evidence>
<accession>A0A1H8HZT2</accession>
<dbReference type="GO" id="GO:0003899">
    <property type="term" value="F:DNA-directed RNA polymerase activity"/>
    <property type="evidence" value="ECO:0007669"/>
    <property type="project" value="UniProtKB-UniRule"/>
</dbReference>
<dbReference type="InterPro" id="IPR011260">
    <property type="entry name" value="RNAP_asu_C"/>
</dbReference>
<evidence type="ECO:0000256" key="6">
    <source>
        <dbReference type="ARBA" id="ARBA00022695"/>
    </source>
</evidence>
<dbReference type="GO" id="GO:0005737">
    <property type="term" value="C:cytoplasm"/>
    <property type="evidence" value="ECO:0007669"/>
    <property type="project" value="UniProtKB-ARBA"/>
</dbReference>
<dbReference type="NCBIfam" id="NF003516">
    <property type="entry name" value="PRK05182.2-2"/>
    <property type="match status" value="1"/>
</dbReference>
<dbReference type="Pfam" id="PF01000">
    <property type="entry name" value="RNA_pol_A_bac"/>
    <property type="match status" value="1"/>
</dbReference>
<evidence type="ECO:0000256" key="3">
    <source>
        <dbReference type="ARBA" id="ARBA00015972"/>
    </source>
</evidence>
<keyword evidence="5 11" id="KW-0808">Transferase</keyword>
<comment type="function">
    <text evidence="11">DNA-dependent RNA polymerase catalyzes the transcription of DNA into RNA using the four ribonucleoside triphosphates as substrates.</text>
</comment>
<dbReference type="InterPro" id="IPR011263">
    <property type="entry name" value="DNA-dir_RNA_pol_RpoA/D/Rpb3"/>
</dbReference>
<dbReference type="NCBIfam" id="TIGR02027">
    <property type="entry name" value="rpoA"/>
    <property type="match status" value="1"/>
</dbReference>
<comment type="similarity">
    <text evidence="1 11">Belongs to the RNA polymerase alpha chain family.</text>
</comment>
<feature type="region of interest" description="Alpha C-terminal domain (alpha-CTD)" evidence="11">
    <location>
        <begin position="250"/>
        <end position="317"/>
    </location>
</feature>
<dbReference type="NCBIfam" id="NF003519">
    <property type="entry name" value="PRK05182.2-5"/>
    <property type="match status" value="1"/>
</dbReference>
<dbReference type="EC" id="2.7.7.6" evidence="2 11"/>
<evidence type="ECO:0000313" key="14">
    <source>
        <dbReference type="EMBL" id="SEN61406.1"/>
    </source>
</evidence>
<keyword evidence="6 11" id="KW-0548">Nucleotidyltransferase</keyword>
<keyword evidence="12" id="KW-0175">Coiled coil</keyword>
<dbReference type="SUPFAM" id="SSF55257">
    <property type="entry name" value="RBP11-like subunits of RNA polymerase"/>
    <property type="match status" value="1"/>
</dbReference>
<evidence type="ECO:0000256" key="8">
    <source>
        <dbReference type="ARBA" id="ARBA00032524"/>
    </source>
</evidence>
<dbReference type="FunFam" id="1.10.150.20:FF:000001">
    <property type="entry name" value="DNA-directed RNA polymerase subunit alpha"/>
    <property type="match status" value="1"/>
</dbReference>
<dbReference type="NCBIfam" id="NF003515">
    <property type="entry name" value="PRK05182.2-1"/>
    <property type="match status" value="1"/>
</dbReference>
<comment type="catalytic activity">
    <reaction evidence="10 11">
        <text>RNA(n) + a ribonucleoside 5'-triphosphate = RNA(n+1) + diphosphate</text>
        <dbReference type="Rhea" id="RHEA:21248"/>
        <dbReference type="Rhea" id="RHEA-COMP:14527"/>
        <dbReference type="Rhea" id="RHEA-COMP:17342"/>
        <dbReference type="ChEBI" id="CHEBI:33019"/>
        <dbReference type="ChEBI" id="CHEBI:61557"/>
        <dbReference type="ChEBI" id="CHEBI:140395"/>
        <dbReference type="EC" id="2.7.7.6"/>
    </reaction>
</comment>
<evidence type="ECO:0000256" key="1">
    <source>
        <dbReference type="ARBA" id="ARBA00007123"/>
    </source>
</evidence>
<evidence type="ECO:0000256" key="5">
    <source>
        <dbReference type="ARBA" id="ARBA00022679"/>
    </source>
</evidence>
<comment type="subunit">
    <text evidence="11">Homodimer. The RNAP catalytic core consists of 2 alpha, 1 beta, 1 beta' and 1 omega subunit. When a sigma factor is associated with the core the holoenzyme is formed, which can initiate transcription.</text>
</comment>
<reference evidence="14 15" key="1">
    <citation type="submission" date="2016-10" db="EMBL/GenBank/DDBJ databases">
        <authorList>
            <person name="de Groot N.N."/>
        </authorList>
    </citation>
    <scope>NUCLEOTIDE SEQUENCE [LARGE SCALE GENOMIC DNA]</scope>
    <source>
        <strain evidence="14 15">DSM 46701</strain>
    </source>
</reference>
<evidence type="ECO:0000259" key="13">
    <source>
        <dbReference type="SMART" id="SM00662"/>
    </source>
</evidence>
<name>A0A1H8HZT2_9BACL</name>
<keyword evidence="4 11" id="KW-0240">DNA-directed RNA polymerase</keyword>
<dbReference type="GO" id="GO:0046983">
    <property type="term" value="F:protein dimerization activity"/>
    <property type="evidence" value="ECO:0007669"/>
    <property type="project" value="InterPro"/>
</dbReference>
<dbReference type="InterPro" id="IPR036643">
    <property type="entry name" value="RNApol_insert_sf"/>
</dbReference>
<keyword evidence="15" id="KW-1185">Reference proteome</keyword>
<dbReference type="InterPro" id="IPR036603">
    <property type="entry name" value="RBP11-like"/>
</dbReference>
<dbReference type="NCBIfam" id="NF003513">
    <property type="entry name" value="PRK05182.1-2"/>
    <property type="match status" value="1"/>
</dbReference>
<evidence type="ECO:0000256" key="7">
    <source>
        <dbReference type="ARBA" id="ARBA00023163"/>
    </source>
</evidence>
<sequence>MSRMIEIEKPKIEAVEISEDHRYGKFVVEPLERGYGTTLGNSLRRILLSSLPGAAVTTIQIDGVLHEFSTIPGVVEDTTEIILNLKQLALKIHSDEEKILEIDVEGAGEVKAADIRADSDVEILNPDLHIATLAEGSHLRIRMTANRGRGYVSAERNKRPDQPIGVIPIDSIYTPIERVNYHVENTRVGQVTNYDKLTLEVWSNGSLMPDEAVSLGAKILNEHLMLFVGLTEEAKDAEIMVEKEEDKKEKVMEMTIEELDLSVRSYNCLKRAGINTVQELTQKSEEDMMKVRNLGRKSLEEVQEKLAELGLSLRKDD</sequence>
<dbReference type="Gene3D" id="1.10.150.20">
    <property type="entry name" value="5' to 3' exonuclease, C-terminal subdomain"/>
    <property type="match status" value="1"/>
</dbReference>
<dbReference type="SUPFAM" id="SSF47789">
    <property type="entry name" value="C-terminal domain of RNA polymerase alpha subunit"/>
    <property type="match status" value="1"/>
</dbReference>
<evidence type="ECO:0000313" key="15">
    <source>
        <dbReference type="Proteomes" id="UP000199695"/>
    </source>
</evidence>
<protein>
    <recommendedName>
        <fullName evidence="3 11">DNA-directed RNA polymerase subunit alpha</fullName>
        <shortName evidence="11">RNAP subunit alpha</shortName>
        <ecNumber evidence="2 11">2.7.7.6</ecNumber>
    </recommendedName>
    <alternativeName>
        <fullName evidence="9 11">RNA polymerase subunit alpha</fullName>
    </alternativeName>
    <alternativeName>
        <fullName evidence="8 11">Transcriptase subunit alpha</fullName>
    </alternativeName>
</protein>
<dbReference type="GO" id="GO:0003677">
    <property type="term" value="F:DNA binding"/>
    <property type="evidence" value="ECO:0007669"/>
    <property type="project" value="UniProtKB-UniRule"/>
</dbReference>
<dbReference type="AlphaFoldDB" id="A0A1H8HZT2"/>
<organism evidence="14 15">
    <name type="scientific">Lihuaxuella thermophila</name>
    <dbReference type="NCBI Taxonomy" id="1173111"/>
    <lineage>
        <taxon>Bacteria</taxon>
        <taxon>Bacillati</taxon>
        <taxon>Bacillota</taxon>
        <taxon>Bacilli</taxon>
        <taxon>Bacillales</taxon>
        <taxon>Thermoactinomycetaceae</taxon>
        <taxon>Lihuaxuella</taxon>
    </lineage>
</organism>
<gene>
    <name evidence="11" type="primary">rpoA</name>
    <name evidence="14" type="ORF">SAMN05444955_115110</name>
</gene>
<comment type="domain">
    <text evidence="11">The N-terminal domain is essential for RNAP assembly and basal transcription, whereas the C-terminal domain is involved in interaction with transcriptional regulators and with upstream promoter elements.</text>
</comment>
<dbReference type="SUPFAM" id="SSF56553">
    <property type="entry name" value="Insert subdomain of RNA polymerase alpha subunit"/>
    <property type="match status" value="1"/>
</dbReference>
<dbReference type="InterPro" id="IPR011773">
    <property type="entry name" value="DNA-dir_RpoA"/>
</dbReference>
<dbReference type="SMART" id="SM00662">
    <property type="entry name" value="RPOLD"/>
    <property type="match status" value="1"/>
</dbReference>
<proteinExistence type="inferred from homology"/>
<feature type="region of interest" description="Alpha N-terminal domain (alpha-NTD)" evidence="11">
    <location>
        <begin position="1"/>
        <end position="231"/>
    </location>
</feature>
<dbReference type="Pfam" id="PF01193">
    <property type="entry name" value="RNA_pol_L"/>
    <property type="match status" value="1"/>
</dbReference>
<dbReference type="Gene3D" id="2.170.120.12">
    <property type="entry name" value="DNA-directed RNA polymerase, insert domain"/>
    <property type="match status" value="1"/>
</dbReference>
<evidence type="ECO:0000256" key="2">
    <source>
        <dbReference type="ARBA" id="ARBA00012418"/>
    </source>
</evidence>
<keyword evidence="7 11" id="KW-0804">Transcription</keyword>
<dbReference type="Pfam" id="PF03118">
    <property type="entry name" value="RNA_pol_A_CTD"/>
    <property type="match status" value="1"/>
</dbReference>
<evidence type="ECO:0000256" key="9">
    <source>
        <dbReference type="ARBA" id="ARBA00033070"/>
    </source>
</evidence>
<feature type="coiled-coil region" evidence="12">
    <location>
        <begin position="227"/>
        <end position="254"/>
    </location>
</feature>
<evidence type="ECO:0000256" key="11">
    <source>
        <dbReference type="HAMAP-Rule" id="MF_00059"/>
    </source>
</evidence>
<evidence type="ECO:0000256" key="10">
    <source>
        <dbReference type="ARBA" id="ARBA00048552"/>
    </source>
</evidence>
<evidence type="ECO:0000256" key="12">
    <source>
        <dbReference type="SAM" id="Coils"/>
    </source>
</evidence>
<dbReference type="FunFam" id="2.170.120.12:FF:000001">
    <property type="entry name" value="DNA-directed RNA polymerase subunit alpha"/>
    <property type="match status" value="1"/>
</dbReference>
<dbReference type="GO" id="GO:0000428">
    <property type="term" value="C:DNA-directed RNA polymerase complex"/>
    <property type="evidence" value="ECO:0007669"/>
    <property type="project" value="UniProtKB-KW"/>
</dbReference>
<dbReference type="InterPro" id="IPR011262">
    <property type="entry name" value="DNA-dir_RNA_pol_insert"/>
</dbReference>